<feature type="transmembrane region" description="Helical" evidence="8">
    <location>
        <begin position="149"/>
        <end position="167"/>
    </location>
</feature>
<keyword evidence="6 8" id="KW-1133">Transmembrane helix</keyword>
<keyword evidence="3" id="KW-0813">Transport</keyword>
<feature type="transmembrane region" description="Helical" evidence="8">
    <location>
        <begin position="268"/>
        <end position="289"/>
    </location>
</feature>
<protein>
    <recommendedName>
        <fullName evidence="10">Membrane transport protein</fullName>
    </recommendedName>
</protein>
<evidence type="ECO:0000256" key="6">
    <source>
        <dbReference type="ARBA" id="ARBA00022989"/>
    </source>
</evidence>
<evidence type="ECO:0000256" key="8">
    <source>
        <dbReference type="SAM" id="Phobius"/>
    </source>
</evidence>
<feature type="transmembrane region" description="Helical" evidence="8">
    <location>
        <begin position="104"/>
        <end position="128"/>
    </location>
</feature>
<dbReference type="InterPro" id="IPR004776">
    <property type="entry name" value="Mem_transp_PIN-like"/>
</dbReference>
<dbReference type="GO" id="GO:0005886">
    <property type="term" value="C:plasma membrane"/>
    <property type="evidence" value="ECO:0007669"/>
    <property type="project" value="UniProtKB-SubCell"/>
</dbReference>
<evidence type="ECO:0000256" key="5">
    <source>
        <dbReference type="ARBA" id="ARBA00022692"/>
    </source>
</evidence>
<feature type="transmembrane region" description="Helical" evidence="8">
    <location>
        <begin position="32"/>
        <end position="51"/>
    </location>
</feature>
<feature type="transmembrane region" description="Helical" evidence="8">
    <location>
        <begin position="63"/>
        <end position="84"/>
    </location>
</feature>
<dbReference type="AlphaFoldDB" id="A0A5B8RGU7"/>
<evidence type="ECO:0000313" key="9">
    <source>
        <dbReference type="EMBL" id="QEA05917.1"/>
    </source>
</evidence>
<evidence type="ECO:0000256" key="3">
    <source>
        <dbReference type="ARBA" id="ARBA00022448"/>
    </source>
</evidence>
<keyword evidence="4" id="KW-1003">Cell membrane</keyword>
<dbReference type="EMBL" id="MN079116">
    <property type="protein sequence ID" value="QEA05917.1"/>
    <property type="molecule type" value="Genomic_DNA"/>
</dbReference>
<comment type="similarity">
    <text evidence="2">Belongs to the auxin efflux carrier (TC 2.A.69) family.</text>
</comment>
<name>A0A5B8RGU7_9ZZZZ</name>
<dbReference type="GO" id="GO:0055085">
    <property type="term" value="P:transmembrane transport"/>
    <property type="evidence" value="ECO:0007669"/>
    <property type="project" value="InterPro"/>
</dbReference>
<evidence type="ECO:0008006" key="10">
    <source>
        <dbReference type="Google" id="ProtNLM"/>
    </source>
</evidence>
<proteinExistence type="inferred from homology"/>
<evidence type="ECO:0000256" key="7">
    <source>
        <dbReference type="ARBA" id="ARBA00023136"/>
    </source>
</evidence>
<dbReference type="Pfam" id="PF03547">
    <property type="entry name" value="Mem_trans"/>
    <property type="match status" value="1"/>
</dbReference>
<feature type="transmembrane region" description="Helical" evidence="8">
    <location>
        <begin position="5"/>
        <end position="26"/>
    </location>
</feature>
<keyword evidence="7 8" id="KW-0472">Membrane</keyword>
<sequence length="290" mass="29863">MYASVLPTVAPVFLIPALGLLISRVSGFDRRFVGALVMNVGAPALVFSSVLQAELAMSEILRMLAAGTTALALFAVAGAGVLRAMRLPLGGYLPSLMFPNTGNLGLAVVFLALGPTGLAFGVAFSTLVKVGHFTIGASLAGAGMSARSLYRMPLLHAFVAALALHALGVTPPEPLMRSISLVGDITIPLMLLSLGASLSGVRLHRLPRSSALAVARVAIGFGAGVAVATLFELGPVAAGTLIIQCTMPVAVFNYLFAERYDGPVEDIAGMIVLSTLLVFALLPALLAYVH</sequence>
<dbReference type="PANTHER" id="PTHR36838">
    <property type="entry name" value="AUXIN EFFLUX CARRIER FAMILY PROTEIN"/>
    <property type="match status" value="1"/>
</dbReference>
<reference evidence="9" key="1">
    <citation type="submission" date="2019-06" db="EMBL/GenBank/DDBJ databases">
        <authorList>
            <person name="Murdoch R.W."/>
            <person name="Fathepure B."/>
        </authorList>
    </citation>
    <scope>NUCLEOTIDE SEQUENCE</scope>
</reference>
<evidence type="ECO:0000256" key="2">
    <source>
        <dbReference type="ARBA" id="ARBA00010145"/>
    </source>
</evidence>
<evidence type="ECO:0000256" key="1">
    <source>
        <dbReference type="ARBA" id="ARBA00004651"/>
    </source>
</evidence>
<dbReference type="InterPro" id="IPR038770">
    <property type="entry name" value="Na+/solute_symporter_sf"/>
</dbReference>
<comment type="subcellular location">
    <subcellularLocation>
        <location evidence="1">Cell membrane</location>
        <topology evidence="1">Multi-pass membrane protein</topology>
    </subcellularLocation>
</comment>
<evidence type="ECO:0000256" key="4">
    <source>
        <dbReference type="ARBA" id="ARBA00022475"/>
    </source>
</evidence>
<accession>A0A5B8RGU7</accession>
<dbReference type="PANTHER" id="PTHR36838:SF1">
    <property type="entry name" value="SLR1864 PROTEIN"/>
    <property type="match status" value="1"/>
</dbReference>
<organism evidence="9">
    <name type="scientific">uncultured organism</name>
    <dbReference type="NCBI Taxonomy" id="155900"/>
    <lineage>
        <taxon>unclassified sequences</taxon>
        <taxon>environmental samples</taxon>
    </lineage>
</organism>
<gene>
    <name evidence="9" type="ORF">KBTEX_02246</name>
</gene>
<feature type="transmembrane region" description="Helical" evidence="8">
    <location>
        <begin position="179"/>
        <end position="201"/>
    </location>
</feature>
<dbReference type="Gene3D" id="1.20.1530.20">
    <property type="match status" value="1"/>
</dbReference>
<keyword evidence="5 8" id="KW-0812">Transmembrane</keyword>